<dbReference type="GO" id="GO:0016491">
    <property type="term" value="F:oxidoreductase activity"/>
    <property type="evidence" value="ECO:0007669"/>
    <property type="project" value="TreeGrafter"/>
</dbReference>
<accession>A0A381V0H1</accession>
<dbReference type="EMBL" id="UINC01007331">
    <property type="protein sequence ID" value="SVA32723.1"/>
    <property type="molecule type" value="Genomic_DNA"/>
</dbReference>
<reference evidence="2" key="1">
    <citation type="submission" date="2018-05" db="EMBL/GenBank/DDBJ databases">
        <authorList>
            <person name="Lanie J.A."/>
            <person name="Ng W.-L."/>
            <person name="Kazmierczak K.M."/>
            <person name="Andrzejewski T.M."/>
            <person name="Davidsen T.M."/>
            <person name="Wayne K.J."/>
            <person name="Tettelin H."/>
            <person name="Glass J.I."/>
            <person name="Rusch D."/>
            <person name="Podicherti R."/>
            <person name="Tsui H.-C.T."/>
            <person name="Winkler M.E."/>
        </authorList>
    </citation>
    <scope>NUCLEOTIDE SEQUENCE</scope>
</reference>
<dbReference type="PANTHER" id="PTHR33336">
    <property type="entry name" value="QUINOL MONOOXYGENASE YGIN-RELATED"/>
    <property type="match status" value="1"/>
</dbReference>
<dbReference type="SUPFAM" id="SSF54909">
    <property type="entry name" value="Dimeric alpha+beta barrel"/>
    <property type="match status" value="1"/>
</dbReference>
<dbReference type="Gene3D" id="3.30.70.100">
    <property type="match status" value="1"/>
</dbReference>
<evidence type="ECO:0000313" key="2">
    <source>
        <dbReference type="EMBL" id="SVA32723.1"/>
    </source>
</evidence>
<organism evidence="2">
    <name type="scientific">marine metagenome</name>
    <dbReference type="NCBI Taxonomy" id="408172"/>
    <lineage>
        <taxon>unclassified sequences</taxon>
        <taxon>metagenomes</taxon>
        <taxon>ecological metagenomes</taxon>
    </lineage>
</organism>
<evidence type="ECO:0000259" key="1">
    <source>
        <dbReference type="PROSITE" id="PS51725"/>
    </source>
</evidence>
<proteinExistence type="predicted"/>
<dbReference type="GO" id="GO:0005829">
    <property type="term" value="C:cytosol"/>
    <property type="evidence" value="ECO:0007669"/>
    <property type="project" value="TreeGrafter"/>
</dbReference>
<dbReference type="InterPro" id="IPR050744">
    <property type="entry name" value="AI-2_Isomerase_LsrG"/>
</dbReference>
<dbReference type="InterPro" id="IPR007138">
    <property type="entry name" value="ABM_dom"/>
</dbReference>
<gene>
    <name evidence="2" type="ORF">METZ01_LOCUS85577</name>
</gene>
<dbReference type="InterPro" id="IPR011008">
    <property type="entry name" value="Dimeric_a/b-barrel"/>
</dbReference>
<name>A0A381V0H1_9ZZZZ</name>
<dbReference type="Pfam" id="PF03992">
    <property type="entry name" value="ABM"/>
    <property type="match status" value="1"/>
</dbReference>
<feature type="domain" description="ABM" evidence="1">
    <location>
        <begin position="2"/>
        <end position="98"/>
    </location>
</feature>
<dbReference type="PANTHER" id="PTHR33336:SF3">
    <property type="entry name" value="ABM DOMAIN-CONTAINING PROTEIN"/>
    <property type="match status" value="1"/>
</dbReference>
<sequence>MICVIATIKAKTDQRQALLVCIQDNLSNVHAEVGCVEYQPMVDTESSLGAQELDEDAVVMVEKWETMSDLNAHSVAPHMLDYREKVKDIVESVSLKVLTTA</sequence>
<protein>
    <recommendedName>
        <fullName evidence="1">ABM domain-containing protein</fullName>
    </recommendedName>
</protein>
<dbReference type="AlphaFoldDB" id="A0A381V0H1"/>
<dbReference type="PROSITE" id="PS51725">
    <property type="entry name" value="ABM"/>
    <property type="match status" value="1"/>
</dbReference>